<keyword evidence="4 5" id="KW-0472">Membrane</keyword>
<comment type="subcellular location">
    <subcellularLocation>
        <location evidence="5">Cell membrane</location>
        <topology evidence="5">Multi-pass membrane protein</topology>
    </subcellularLocation>
    <subcellularLocation>
        <location evidence="1">Membrane</location>
        <topology evidence="1">Multi-pass membrane protein</topology>
    </subcellularLocation>
</comment>
<keyword evidence="8" id="KW-1185">Reference proteome</keyword>
<dbReference type="PANTHER" id="PTHR42729">
    <property type="entry name" value="OLIGO/DIPEPTIDE TRANSPORT, PERMEASE PROTEIN (DPPC-2)"/>
    <property type="match status" value="1"/>
</dbReference>
<feature type="transmembrane region" description="Helical" evidence="5">
    <location>
        <begin position="437"/>
        <end position="458"/>
    </location>
</feature>
<dbReference type="Gene3D" id="1.10.3720.10">
    <property type="entry name" value="MetI-like"/>
    <property type="match status" value="1"/>
</dbReference>
<dbReference type="STRING" id="671065.MetMK1DRAFT_00016150"/>
<gene>
    <name evidence="7" type="ORF">MetMK1DRAFT_00016150</name>
</gene>
<feature type="transmembrane region" description="Helical" evidence="5">
    <location>
        <begin position="263"/>
        <end position="289"/>
    </location>
</feature>
<keyword evidence="3 5" id="KW-1133">Transmembrane helix</keyword>
<evidence type="ECO:0000256" key="2">
    <source>
        <dbReference type="ARBA" id="ARBA00022692"/>
    </source>
</evidence>
<protein>
    <submittedName>
        <fullName evidence="7">ABC-type dipeptide/oligopeptide/nickel transport system, permease component</fullName>
    </submittedName>
</protein>
<dbReference type="InterPro" id="IPR035906">
    <property type="entry name" value="MetI-like_sf"/>
</dbReference>
<accession>H2C520</accession>
<dbReference type="SUPFAM" id="SSF161098">
    <property type="entry name" value="MetI-like"/>
    <property type="match status" value="1"/>
</dbReference>
<dbReference type="CDD" id="cd06261">
    <property type="entry name" value="TM_PBP2"/>
    <property type="match status" value="1"/>
</dbReference>
<feature type="domain" description="ABC transmembrane type-1" evidence="6">
    <location>
        <begin position="263"/>
        <end position="459"/>
    </location>
</feature>
<evidence type="ECO:0000256" key="5">
    <source>
        <dbReference type="RuleBase" id="RU363032"/>
    </source>
</evidence>
<evidence type="ECO:0000256" key="1">
    <source>
        <dbReference type="ARBA" id="ARBA00004141"/>
    </source>
</evidence>
<comment type="similarity">
    <text evidence="5">Belongs to the binding-protein-dependent transport system permease family.</text>
</comment>
<dbReference type="Pfam" id="PF00528">
    <property type="entry name" value="BPD_transp_1"/>
    <property type="match status" value="1"/>
</dbReference>
<dbReference type="eggNOG" id="arCOG00749">
    <property type="taxonomic scope" value="Archaea"/>
</dbReference>
<keyword evidence="5" id="KW-0813">Transport</keyword>
<feature type="transmembrane region" description="Helical" evidence="5">
    <location>
        <begin position="375"/>
        <end position="394"/>
    </location>
</feature>
<dbReference type="HOGENOM" id="CLU_028518_10_0_2"/>
<proteinExistence type="inferred from homology"/>
<organism evidence="7 8">
    <name type="scientific">Metallosphaera yellowstonensis MK1</name>
    <dbReference type="NCBI Taxonomy" id="671065"/>
    <lineage>
        <taxon>Archaea</taxon>
        <taxon>Thermoproteota</taxon>
        <taxon>Thermoprotei</taxon>
        <taxon>Sulfolobales</taxon>
        <taxon>Sulfolobaceae</taxon>
        <taxon>Metallosphaera</taxon>
    </lineage>
</organism>
<evidence type="ECO:0000259" key="6">
    <source>
        <dbReference type="PROSITE" id="PS50928"/>
    </source>
</evidence>
<dbReference type="OrthoDB" id="312811at2157"/>
<feature type="transmembrane region" description="Helical" evidence="5">
    <location>
        <begin position="330"/>
        <end position="349"/>
    </location>
</feature>
<sequence>MNKLLRDLMSRKTFIFSVVVIGFFAVLAVAAPFLTPYNNPYRVGQQFVAAPYAVPAWATVFPQYKNLPPDVRITLTPSLAYESSGEVSQLNSSTLKVTVPPGDTVNVTFPLRWNWSSPYDVRLSFTLVTPNTQYFQVNLFVRDFYLMSLSPLPIPPEVTVVPGKPNPVIFSTELVNPGNSPYVASLPVQDQSLASLELPKMLLPKPGTYNVTLSFVNTGKTTEMFLVTLPGYSSLGYAYGRLGTDDNGASVFSEFVYGARFDLYLSLVASAIIIGIGLIIGLLAGYVGGFTDLTLNAFTDFFLLIPGLPLLIVLISIFDITGTIVNVNKAVLILLIISLLSWPGTAKIIRGQTLTLRNRTFVEAARALGESRMRILFKHIVPNLMGILFAQLAYDVPGVILAESGLDFLGLGITEFPTWGNMLGYATNNVSFVNGFAWWWVLPPGLGIVFISVAFYYFGTAMLDVLSPYKLRGE</sequence>
<dbReference type="AlphaFoldDB" id="H2C520"/>
<feature type="transmembrane region" description="Helical" evidence="5">
    <location>
        <begin position="301"/>
        <end position="318"/>
    </location>
</feature>
<evidence type="ECO:0000256" key="4">
    <source>
        <dbReference type="ARBA" id="ARBA00023136"/>
    </source>
</evidence>
<dbReference type="RefSeq" id="WP_009072249.1">
    <property type="nucleotide sequence ID" value="NZ_JH597761.1"/>
</dbReference>
<dbReference type="GO" id="GO:0055085">
    <property type="term" value="P:transmembrane transport"/>
    <property type="evidence" value="ECO:0007669"/>
    <property type="project" value="InterPro"/>
</dbReference>
<evidence type="ECO:0000313" key="7">
    <source>
        <dbReference type="EMBL" id="EHP71111.1"/>
    </source>
</evidence>
<name>H2C520_9CREN</name>
<evidence type="ECO:0000256" key="3">
    <source>
        <dbReference type="ARBA" id="ARBA00022989"/>
    </source>
</evidence>
<evidence type="ECO:0000313" key="8">
    <source>
        <dbReference type="Proteomes" id="UP000003980"/>
    </source>
</evidence>
<reference evidence="7 8" key="1">
    <citation type="submission" date="2012-01" db="EMBL/GenBank/DDBJ databases">
        <title>Improved High-Quality Draft sequence of Metallosphaera yellowstonensis MK1.</title>
        <authorList>
            <consortium name="US DOE Joint Genome Institute"/>
            <person name="Lucas S."/>
            <person name="Han J."/>
            <person name="Cheng J.-F."/>
            <person name="Goodwin L."/>
            <person name="Pitluck S."/>
            <person name="Peters L."/>
            <person name="Teshima H."/>
            <person name="Detter J.C."/>
            <person name="Han C."/>
            <person name="Tapia R."/>
            <person name="Land M."/>
            <person name="Hauser L."/>
            <person name="Kyrpides N."/>
            <person name="Kozubal M."/>
            <person name="Macur R.E."/>
            <person name="Jay Z."/>
            <person name="Inskeep W."/>
            <person name="Woyke T."/>
        </authorList>
    </citation>
    <scope>NUCLEOTIDE SEQUENCE [LARGE SCALE GENOMIC DNA]</scope>
    <source>
        <strain evidence="7 8">MK1</strain>
    </source>
</reference>
<dbReference type="Proteomes" id="UP000003980">
    <property type="component" value="Unassembled WGS sequence"/>
</dbReference>
<dbReference type="EMBL" id="JH597761">
    <property type="protein sequence ID" value="EHP71111.1"/>
    <property type="molecule type" value="Genomic_DNA"/>
</dbReference>
<dbReference type="PANTHER" id="PTHR42729:SF1">
    <property type="entry name" value="OLIGO_DIPEPTIDE TRANSPORT, PERMEASE PROTEIN (DPPC-2)"/>
    <property type="match status" value="1"/>
</dbReference>
<dbReference type="GO" id="GO:0005886">
    <property type="term" value="C:plasma membrane"/>
    <property type="evidence" value="ECO:0007669"/>
    <property type="project" value="UniProtKB-SubCell"/>
</dbReference>
<dbReference type="PROSITE" id="PS50928">
    <property type="entry name" value="ABC_TM1"/>
    <property type="match status" value="1"/>
</dbReference>
<keyword evidence="2 5" id="KW-0812">Transmembrane</keyword>
<dbReference type="InterPro" id="IPR000515">
    <property type="entry name" value="MetI-like"/>
</dbReference>